<accession>A0ABP8NVE7</accession>
<name>A0ABP8NVE7_9NOCA</name>
<dbReference type="PANTHER" id="PTHR24321">
    <property type="entry name" value="DEHYDROGENASES, SHORT CHAIN"/>
    <property type="match status" value="1"/>
</dbReference>
<evidence type="ECO:0000313" key="4">
    <source>
        <dbReference type="Proteomes" id="UP001501183"/>
    </source>
</evidence>
<dbReference type="Proteomes" id="UP001501183">
    <property type="component" value="Unassembled WGS sequence"/>
</dbReference>
<evidence type="ECO:0000313" key="3">
    <source>
        <dbReference type="EMBL" id="GAA4474924.1"/>
    </source>
</evidence>
<dbReference type="Pfam" id="PF00106">
    <property type="entry name" value="adh_short"/>
    <property type="match status" value="1"/>
</dbReference>
<keyword evidence="4" id="KW-1185">Reference proteome</keyword>
<sequence length="262" mass="26936">MSSRTYVVTGASSGMGAATAQRLRADGGRVITADIKDADVVADLATAEGRETFGREVERLADGVVDGVVAAAGLAIDAPVTAAVNYFGMVATAESLRPLLSRSEAPRAVVVSSIAATSPFDQELVDLLLTGAESRALERCRDVAGGSTRGGGNHIYSSSKHAIARWVRRQAPTPEWAGAGIALNAVGPGVIETAMTAPLLQDPGKRALLTSSSPAPLNGPAAPPEVPAALLSWLVSEENSYVTGQVIYIDGGGEAIRRPDHV</sequence>
<dbReference type="SUPFAM" id="SSF51735">
    <property type="entry name" value="NAD(P)-binding Rossmann-fold domains"/>
    <property type="match status" value="1"/>
</dbReference>
<organism evidence="3 4">
    <name type="scientific">Rhodococcus olei</name>
    <dbReference type="NCBI Taxonomy" id="2161675"/>
    <lineage>
        <taxon>Bacteria</taxon>
        <taxon>Bacillati</taxon>
        <taxon>Actinomycetota</taxon>
        <taxon>Actinomycetes</taxon>
        <taxon>Mycobacteriales</taxon>
        <taxon>Nocardiaceae</taxon>
        <taxon>Rhodococcus</taxon>
    </lineage>
</organism>
<keyword evidence="2" id="KW-0560">Oxidoreductase</keyword>
<dbReference type="InterPro" id="IPR002347">
    <property type="entry name" value="SDR_fam"/>
</dbReference>
<comment type="caution">
    <text evidence="3">The sequence shown here is derived from an EMBL/GenBank/DDBJ whole genome shotgun (WGS) entry which is preliminary data.</text>
</comment>
<protein>
    <submittedName>
        <fullName evidence="3">SDR family oxidoreductase</fullName>
    </submittedName>
</protein>
<reference evidence="4" key="1">
    <citation type="journal article" date="2019" name="Int. J. Syst. Evol. Microbiol.">
        <title>The Global Catalogue of Microorganisms (GCM) 10K type strain sequencing project: providing services to taxonomists for standard genome sequencing and annotation.</title>
        <authorList>
            <consortium name="The Broad Institute Genomics Platform"/>
            <consortium name="The Broad Institute Genome Sequencing Center for Infectious Disease"/>
            <person name="Wu L."/>
            <person name="Ma J."/>
        </authorList>
    </citation>
    <scope>NUCLEOTIDE SEQUENCE [LARGE SCALE GENOMIC DNA]</scope>
    <source>
        <strain evidence="4">JCM 32206</strain>
    </source>
</reference>
<dbReference type="PANTHER" id="PTHR24321:SF8">
    <property type="entry name" value="ESTRADIOL 17-BETA-DEHYDROGENASE 8-RELATED"/>
    <property type="match status" value="1"/>
</dbReference>
<dbReference type="PRINTS" id="PR00081">
    <property type="entry name" value="GDHRDH"/>
</dbReference>
<dbReference type="InterPro" id="IPR036291">
    <property type="entry name" value="NAD(P)-bd_dom_sf"/>
</dbReference>
<proteinExistence type="inferred from homology"/>
<dbReference type="EMBL" id="BAABFB010000024">
    <property type="protein sequence ID" value="GAA4474924.1"/>
    <property type="molecule type" value="Genomic_DNA"/>
</dbReference>
<dbReference type="Pfam" id="PF13561">
    <property type="entry name" value="adh_short_C2"/>
    <property type="match status" value="1"/>
</dbReference>
<gene>
    <name evidence="3" type="ORF">GCM10023094_11410</name>
</gene>
<comment type="similarity">
    <text evidence="1">Belongs to the short-chain dehydrogenases/reductases (SDR) family.</text>
</comment>
<evidence type="ECO:0000256" key="1">
    <source>
        <dbReference type="ARBA" id="ARBA00006484"/>
    </source>
</evidence>
<evidence type="ECO:0000256" key="2">
    <source>
        <dbReference type="ARBA" id="ARBA00023002"/>
    </source>
</evidence>
<dbReference type="Gene3D" id="3.40.50.720">
    <property type="entry name" value="NAD(P)-binding Rossmann-like Domain"/>
    <property type="match status" value="1"/>
</dbReference>
<dbReference type="RefSeq" id="WP_345342807.1">
    <property type="nucleotide sequence ID" value="NZ_BAABFB010000024.1"/>
</dbReference>